<feature type="repeat" description="TPR" evidence="3">
    <location>
        <begin position="397"/>
        <end position="430"/>
    </location>
</feature>
<dbReference type="EMBL" id="CP072793">
    <property type="protein sequence ID" value="QTR54943.1"/>
    <property type="molecule type" value="Genomic_DNA"/>
</dbReference>
<keyword evidence="4" id="KW-0812">Transmembrane</keyword>
<sequence length="512" mass="58155">MGTPPLRIFISYSHDSDEHRHRVLALSDGLNKSGLNCDIDQYINGSPEEGWPLWMERMLETASYVLVICTETYLNRVQRKEKQGIGKGVKWESLLTYQDIYDNDGLNRKFIPVVFTADDTVFIPKPLRAVSHYNLSIEGSYEKLLRHLTGQPVAVKPQPGQVPSLAPINHFPPLSPDTLADIHHRVFLANSSHQLNQVRYELEQYMADYPHSPDALMLLDRLKIAIEKEDERNRLPSSAPLKSAHISWWSVILLVLAIVMGLIFYWLSQKTTPIGETLLQQGEYQQAQQECQAAPASTARERCLRITSLMLEPRDVETFYAAANPEDSAYALAVMGEAEASREDFSNAEKHYQDAIQRNPAVAQAYFGMGQIRQMQNRAAEALDWYKQAVDYAPNNRRFQLNLASTYVEQGQLPAAEQHYRKVLSLDNSTLLAYAELVDVLLKQQKTVEARALAHHAQQGLANNPDWKNSPLNQDVWLVMQDGNPAYLESWEDKQAYLLAQFQKAGFVSENK</sequence>
<gene>
    <name evidence="6" type="ORF">J9260_07660</name>
</gene>
<evidence type="ECO:0000313" key="6">
    <source>
        <dbReference type="EMBL" id="QTR54943.1"/>
    </source>
</evidence>
<reference evidence="6" key="1">
    <citation type="submission" date="2021-04" db="EMBL/GenBank/DDBJ databases">
        <title>Genomics, taxonomy and metabolism of representatives of sulfur bacteria of the genus Thiothrix: Thiothrix fructosivorans QT, Thiothrix unzii A1T and three new species, Thiothrix subterranea sp. nov., Thiothrix litoralis sp. nov. and 'Candidatus Thiothrix anitrata' sp. nov.</title>
        <authorList>
            <person name="Ravin N.V."/>
            <person name="Smolyakov D."/>
            <person name="Rudenko T.S."/>
            <person name="Mardanov A.V."/>
            <person name="Beletsky A.V."/>
            <person name="Markov N.D."/>
            <person name="Fomenkov A.I."/>
            <person name="Roberts R.J."/>
            <person name="Karnachuk O.V."/>
            <person name="Novikov A."/>
            <person name="Grabovich M.Y."/>
        </authorList>
    </citation>
    <scope>NUCLEOTIDE SEQUENCE</scope>
    <source>
        <strain evidence="6">A1</strain>
    </source>
</reference>
<dbReference type="KEGG" id="tun:J9260_07660"/>
<dbReference type="Pfam" id="PF13432">
    <property type="entry name" value="TPR_16"/>
    <property type="match status" value="1"/>
</dbReference>
<keyword evidence="4" id="KW-0472">Membrane</keyword>
<feature type="repeat" description="TPR" evidence="3">
    <location>
        <begin position="329"/>
        <end position="362"/>
    </location>
</feature>
<keyword evidence="7" id="KW-1185">Reference proteome</keyword>
<organism evidence="6 7">
    <name type="scientific">Thiothrix unzii</name>
    <dbReference type="NCBI Taxonomy" id="111769"/>
    <lineage>
        <taxon>Bacteria</taxon>
        <taxon>Pseudomonadati</taxon>
        <taxon>Pseudomonadota</taxon>
        <taxon>Gammaproteobacteria</taxon>
        <taxon>Thiotrichales</taxon>
        <taxon>Thiotrichaceae</taxon>
        <taxon>Thiothrix</taxon>
    </lineage>
</organism>
<feature type="repeat" description="TPR" evidence="3">
    <location>
        <begin position="363"/>
        <end position="396"/>
    </location>
</feature>
<keyword evidence="4" id="KW-1133">Transmembrane helix</keyword>
<feature type="transmembrane region" description="Helical" evidence="4">
    <location>
        <begin position="246"/>
        <end position="267"/>
    </location>
</feature>
<accession>A0A975FCB3</accession>
<dbReference type="Pfam" id="PF08357">
    <property type="entry name" value="SEFIR"/>
    <property type="match status" value="1"/>
</dbReference>
<dbReference type="InterPro" id="IPR013568">
    <property type="entry name" value="SEFIR_dom"/>
</dbReference>
<evidence type="ECO:0000256" key="4">
    <source>
        <dbReference type="SAM" id="Phobius"/>
    </source>
</evidence>
<evidence type="ECO:0000313" key="7">
    <source>
        <dbReference type="Proteomes" id="UP000672009"/>
    </source>
</evidence>
<dbReference type="Gene3D" id="3.40.50.11530">
    <property type="match status" value="1"/>
</dbReference>
<dbReference type="PANTHER" id="PTHR44943">
    <property type="entry name" value="CELLULOSE SYNTHASE OPERON PROTEIN C"/>
    <property type="match status" value="1"/>
</dbReference>
<dbReference type="SMART" id="SM00028">
    <property type="entry name" value="TPR"/>
    <property type="match status" value="3"/>
</dbReference>
<dbReference type="PROSITE" id="PS51534">
    <property type="entry name" value="SEFIR"/>
    <property type="match status" value="1"/>
</dbReference>
<evidence type="ECO:0000256" key="1">
    <source>
        <dbReference type="ARBA" id="ARBA00022737"/>
    </source>
</evidence>
<dbReference type="InterPro" id="IPR051685">
    <property type="entry name" value="Ycf3/AcsC/BcsC/TPR_MFPF"/>
</dbReference>
<dbReference type="SUPFAM" id="SSF48452">
    <property type="entry name" value="TPR-like"/>
    <property type="match status" value="1"/>
</dbReference>
<name>A0A975FCB3_9GAMM</name>
<proteinExistence type="predicted"/>
<dbReference type="InterPro" id="IPR019734">
    <property type="entry name" value="TPR_rpt"/>
</dbReference>
<evidence type="ECO:0000259" key="5">
    <source>
        <dbReference type="PROSITE" id="PS51534"/>
    </source>
</evidence>
<dbReference type="Proteomes" id="UP000672009">
    <property type="component" value="Chromosome"/>
</dbReference>
<dbReference type="InterPro" id="IPR011990">
    <property type="entry name" value="TPR-like_helical_dom_sf"/>
</dbReference>
<protein>
    <submittedName>
        <fullName evidence="6">TIR domain-containing protein</fullName>
    </submittedName>
</protein>
<dbReference type="Pfam" id="PF13181">
    <property type="entry name" value="TPR_8"/>
    <property type="match status" value="1"/>
</dbReference>
<dbReference type="AlphaFoldDB" id="A0A975FCB3"/>
<feature type="domain" description="SEFIR" evidence="5">
    <location>
        <begin position="5"/>
        <end position="144"/>
    </location>
</feature>
<evidence type="ECO:0000256" key="2">
    <source>
        <dbReference type="ARBA" id="ARBA00022803"/>
    </source>
</evidence>
<dbReference type="PANTHER" id="PTHR44943:SF8">
    <property type="entry name" value="TPR REPEAT-CONTAINING PROTEIN MJ0263"/>
    <property type="match status" value="1"/>
</dbReference>
<keyword evidence="2 3" id="KW-0802">TPR repeat</keyword>
<dbReference type="PROSITE" id="PS50005">
    <property type="entry name" value="TPR"/>
    <property type="match status" value="3"/>
</dbReference>
<evidence type="ECO:0000256" key="3">
    <source>
        <dbReference type="PROSITE-ProRule" id="PRU00339"/>
    </source>
</evidence>
<keyword evidence="1" id="KW-0677">Repeat</keyword>
<dbReference type="Gene3D" id="1.25.40.10">
    <property type="entry name" value="Tetratricopeptide repeat domain"/>
    <property type="match status" value="1"/>
</dbReference>